<dbReference type="EMBL" id="JARKIE010000006">
    <property type="protein sequence ID" value="KAJ7706696.1"/>
    <property type="molecule type" value="Genomic_DNA"/>
</dbReference>
<evidence type="ECO:0000313" key="2">
    <source>
        <dbReference type="EMBL" id="KAJ7706696.1"/>
    </source>
</evidence>
<keyword evidence="3" id="KW-1185">Reference proteome</keyword>
<feature type="chain" id="PRO_5041964461" evidence="1">
    <location>
        <begin position="24"/>
        <end position="156"/>
    </location>
</feature>
<evidence type="ECO:0000256" key="1">
    <source>
        <dbReference type="SAM" id="SignalP"/>
    </source>
</evidence>
<evidence type="ECO:0000313" key="3">
    <source>
        <dbReference type="Proteomes" id="UP001221757"/>
    </source>
</evidence>
<dbReference type="AlphaFoldDB" id="A0AAD7M9E0"/>
<dbReference type="Proteomes" id="UP001221757">
    <property type="component" value="Unassembled WGS sequence"/>
</dbReference>
<sequence length="156" mass="16291">MFGFTTILSVSVSLLLAAPSVLAIPRPAPHNLNIRSLLSIRQSNSSIPAVAPECTTQCDKLSDALQNVATPSDSCIPSIMPLFESCFDCEVTAGAATQEFLQDTVNTFVEACGDLSHPVNNVTIVATNGGGRVEVGMFGSVYSVAVTLIALSFALL</sequence>
<reference evidence="2" key="1">
    <citation type="submission" date="2023-03" db="EMBL/GenBank/DDBJ databases">
        <title>Massive genome expansion in bonnet fungi (Mycena s.s.) driven by repeated elements and novel gene families across ecological guilds.</title>
        <authorList>
            <consortium name="Lawrence Berkeley National Laboratory"/>
            <person name="Harder C.B."/>
            <person name="Miyauchi S."/>
            <person name="Viragh M."/>
            <person name="Kuo A."/>
            <person name="Thoen E."/>
            <person name="Andreopoulos B."/>
            <person name="Lu D."/>
            <person name="Skrede I."/>
            <person name="Drula E."/>
            <person name="Henrissat B."/>
            <person name="Morin E."/>
            <person name="Kohler A."/>
            <person name="Barry K."/>
            <person name="LaButti K."/>
            <person name="Morin E."/>
            <person name="Salamov A."/>
            <person name="Lipzen A."/>
            <person name="Mereny Z."/>
            <person name="Hegedus B."/>
            <person name="Baldrian P."/>
            <person name="Stursova M."/>
            <person name="Weitz H."/>
            <person name="Taylor A."/>
            <person name="Grigoriev I.V."/>
            <person name="Nagy L.G."/>
            <person name="Martin F."/>
            <person name="Kauserud H."/>
        </authorList>
    </citation>
    <scope>NUCLEOTIDE SEQUENCE</scope>
    <source>
        <strain evidence="2">CBHHK067</strain>
    </source>
</reference>
<name>A0AAD7M9E0_MYCRO</name>
<proteinExistence type="predicted"/>
<keyword evidence="1" id="KW-0732">Signal</keyword>
<gene>
    <name evidence="2" type="ORF">B0H17DRAFT_1034284</name>
</gene>
<accession>A0AAD7M9E0</accession>
<protein>
    <submittedName>
        <fullName evidence="2">Uncharacterized protein</fullName>
    </submittedName>
</protein>
<feature type="signal peptide" evidence="1">
    <location>
        <begin position="1"/>
        <end position="23"/>
    </location>
</feature>
<organism evidence="2 3">
    <name type="scientific">Mycena rosella</name>
    <name type="common">Pink bonnet</name>
    <name type="synonym">Agaricus rosellus</name>
    <dbReference type="NCBI Taxonomy" id="1033263"/>
    <lineage>
        <taxon>Eukaryota</taxon>
        <taxon>Fungi</taxon>
        <taxon>Dikarya</taxon>
        <taxon>Basidiomycota</taxon>
        <taxon>Agaricomycotina</taxon>
        <taxon>Agaricomycetes</taxon>
        <taxon>Agaricomycetidae</taxon>
        <taxon>Agaricales</taxon>
        <taxon>Marasmiineae</taxon>
        <taxon>Mycenaceae</taxon>
        <taxon>Mycena</taxon>
    </lineage>
</organism>
<comment type="caution">
    <text evidence="2">The sequence shown here is derived from an EMBL/GenBank/DDBJ whole genome shotgun (WGS) entry which is preliminary data.</text>
</comment>